<dbReference type="EMBL" id="LAZR01030604">
    <property type="protein sequence ID" value="KKL56119.1"/>
    <property type="molecule type" value="Genomic_DNA"/>
</dbReference>
<evidence type="ECO:0008006" key="2">
    <source>
        <dbReference type="Google" id="ProtNLM"/>
    </source>
</evidence>
<organism evidence="1">
    <name type="scientific">marine sediment metagenome</name>
    <dbReference type="NCBI Taxonomy" id="412755"/>
    <lineage>
        <taxon>unclassified sequences</taxon>
        <taxon>metagenomes</taxon>
        <taxon>ecological metagenomes</taxon>
    </lineage>
</organism>
<name>A0A0F9D3I5_9ZZZZ</name>
<dbReference type="AlphaFoldDB" id="A0A0F9D3I5"/>
<proteinExistence type="predicted"/>
<feature type="non-terminal residue" evidence="1">
    <location>
        <position position="1"/>
    </location>
</feature>
<reference evidence="1" key="1">
    <citation type="journal article" date="2015" name="Nature">
        <title>Complex archaea that bridge the gap between prokaryotes and eukaryotes.</title>
        <authorList>
            <person name="Spang A."/>
            <person name="Saw J.H."/>
            <person name="Jorgensen S.L."/>
            <person name="Zaremba-Niedzwiedzka K."/>
            <person name="Martijn J."/>
            <person name="Lind A.E."/>
            <person name="van Eijk R."/>
            <person name="Schleper C."/>
            <person name="Guy L."/>
            <person name="Ettema T.J."/>
        </authorList>
    </citation>
    <scope>NUCLEOTIDE SEQUENCE</scope>
</reference>
<dbReference type="InterPro" id="IPR039065">
    <property type="entry name" value="AcoX-like"/>
</dbReference>
<accession>A0A0F9D3I5</accession>
<dbReference type="PANTHER" id="PTHR40697">
    <property type="entry name" value="ACETOIN CATABOLISM PROTEIN X"/>
    <property type="match status" value="1"/>
</dbReference>
<protein>
    <recommendedName>
        <fullName evidence="2">ATP-NAD kinase</fullName>
    </recommendedName>
</protein>
<dbReference type="PANTHER" id="PTHR40697:SF2">
    <property type="entry name" value="ATP-NAD KINASE-RELATED"/>
    <property type="match status" value="1"/>
</dbReference>
<comment type="caution">
    <text evidence="1">The sequence shown here is derived from an EMBL/GenBank/DDBJ whole genome shotgun (WGS) entry which is preliminary data.</text>
</comment>
<sequence>EEENKHEIAQFLAESMEDDTLYLLGPGTTIKAITDYLKLPKTLLGVDAIFNKQKIGTDLNEQRILNLLSKYENKKIIITPIGGQGFIFGRGNKQITPKILKLVGGKNILIIASKGKINELDCLRIDSGDIEADELFKGLNRVIIGYKEERIVQIKV</sequence>
<dbReference type="Pfam" id="PF20143">
    <property type="entry name" value="NAD_kinase_C"/>
    <property type="match status" value="1"/>
</dbReference>
<evidence type="ECO:0000313" key="1">
    <source>
        <dbReference type="EMBL" id="KKL56119.1"/>
    </source>
</evidence>
<gene>
    <name evidence="1" type="ORF">LCGC14_2248590</name>
</gene>